<feature type="domain" description="Nitroreductase" evidence="1">
    <location>
        <begin position="23"/>
        <end position="195"/>
    </location>
</feature>
<dbReference type="InterPro" id="IPR029479">
    <property type="entry name" value="Nitroreductase"/>
</dbReference>
<dbReference type="RefSeq" id="WP_281793243.1">
    <property type="nucleotide sequence ID" value="NZ_BSDR01000001.1"/>
</dbReference>
<evidence type="ECO:0000313" key="2">
    <source>
        <dbReference type="EMBL" id="GLI33963.1"/>
    </source>
</evidence>
<dbReference type="InterPro" id="IPR000415">
    <property type="entry name" value="Nitroreductase-like"/>
</dbReference>
<sequence>MNAKTTPSEDMRTSTHLEYLICSRYSERFFTGEPLPAGSVQRIVETALHAPSPSGRNPFYFVIAEERKALEELAQELRSSFLELHVKSCGDASRNKVISYYERYSIFLENAAALLLCYTNDRKSALDALFSDAKSEAANLISLGTVLQNIGLLCTESNIGHCILSAPVELFPELFDHIFRAPPHLTLRCLVALGRAAGKGRKKPKAIPAQRYVKVLQR</sequence>
<dbReference type="EMBL" id="BSDR01000001">
    <property type="protein sequence ID" value="GLI33963.1"/>
    <property type="molecule type" value="Genomic_DNA"/>
</dbReference>
<dbReference type="Pfam" id="PF00881">
    <property type="entry name" value="Nitroreductase"/>
    <property type="match status" value="1"/>
</dbReference>
<dbReference type="GO" id="GO:0016491">
    <property type="term" value="F:oxidoreductase activity"/>
    <property type="evidence" value="ECO:0007669"/>
    <property type="project" value="InterPro"/>
</dbReference>
<reference evidence="2" key="1">
    <citation type="submission" date="2022-12" db="EMBL/GenBank/DDBJ databases">
        <title>Reference genome sequencing for broad-spectrum identification of bacterial and archaeal isolates by mass spectrometry.</title>
        <authorList>
            <person name="Sekiguchi Y."/>
            <person name="Tourlousse D.M."/>
        </authorList>
    </citation>
    <scope>NUCLEOTIDE SEQUENCE</scope>
    <source>
        <strain evidence="2">ASRB1</strain>
    </source>
</reference>
<dbReference type="CDD" id="cd02062">
    <property type="entry name" value="Nitro_FMN_reductase"/>
    <property type="match status" value="1"/>
</dbReference>
<keyword evidence="3" id="KW-1185">Reference proteome</keyword>
<dbReference type="Proteomes" id="UP001144372">
    <property type="component" value="Unassembled WGS sequence"/>
</dbReference>
<comment type="caution">
    <text evidence="2">The sequence shown here is derived from an EMBL/GenBank/DDBJ whole genome shotgun (WGS) entry which is preliminary data.</text>
</comment>
<gene>
    <name evidence="2" type="ORF">DAMNIGENAA_13960</name>
</gene>
<proteinExistence type="predicted"/>
<dbReference type="PANTHER" id="PTHR23026">
    <property type="entry name" value="NADPH NITROREDUCTASE"/>
    <property type="match status" value="1"/>
</dbReference>
<dbReference type="SUPFAM" id="SSF55469">
    <property type="entry name" value="FMN-dependent nitroreductase-like"/>
    <property type="match status" value="1"/>
</dbReference>
<dbReference type="PANTHER" id="PTHR23026:SF123">
    <property type="entry name" value="NAD(P)H NITROREDUCTASE RV3131-RELATED"/>
    <property type="match status" value="1"/>
</dbReference>
<organism evidence="2 3">
    <name type="scientific">Desulforhabdus amnigena</name>
    <dbReference type="NCBI Taxonomy" id="40218"/>
    <lineage>
        <taxon>Bacteria</taxon>
        <taxon>Pseudomonadati</taxon>
        <taxon>Thermodesulfobacteriota</taxon>
        <taxon>Syntrophobacteria</taxon>
        <taxon>Syntrophobacterales</taxon>
        <taxon>Syntrophobacteraceae</taxon>
        <taxon>Desulforhabdus</taxon>
    </lineage>
</organism>
<dbReference type="InterPro" id="IPR050627">
    <property type="entry name" value="Nitroreductase/BluB"/>
</dbReference>
<name>A0A9W6FSE4_9BACT</name>
<dbReference type="Gene3D" id="3.40.109.10">
    <property type="entry name" value="NADH Oxidase"/>
    <property type="match status" value="1"/>
</dbReference>
<accession>A0A9W6FSE4</accession>
<evidence type="ECO:0000259" key="1">
    <source>
        <dbReference type="Pfam" id="PF00881"/>
    </source>
</evidence>
<evidence type="ECO:0000313" key="3">
    <source>
        <dbReference type="Proteomes" id="UP001144372"/>
    </source>
</evidence>
<protein>
    <recommendedName>
        <fullName evidence="1">Nitroreductase domain-containing protein</fullName>
    </recommendedName>
</protein>
<dbReference type="AlphaFoldDB" id="A0A9W6FSE4"/>